<sequence length="72" mass="8243">MSAVHFVDAAGDHEQCKNLQVLATILASTEVEHPLQKSSHCPHHPLRVLFLKLKQKNAAQEEEEEEEEEERE</sequence>
<reference evidence="1 2" key="1">
    <citation type="submission" date="2015-01" db="EMBL/GenBank/DDBJ databases">
        <title>Evolution of Trichinella species and genotypes.</title>
        <authorList>
            <person name="Korhonen P.K."/>
            <person name="Edoardo P."/>
            <person name="Giuseppe L.R."/>
            <person name="Gasser R.B."/>
        </authorList>
    </citation>
    <scope>NUCLEOTIDE SEQUENCE [LARGE SCALE GENOMIC DNA]</scope>
    <source>
        <strain evidence="1">ISS141</strain>
    </source>
</reference>
<protein>
    <submittedName>
        <fullName evidence="1">Uncharacterized protein</fullName>
    </submittedName>
</protein>
<proteinExistence type="predicted"/>
<evidence type="ECO:0000313" key="1">
    <source>
        <dbReference type="EMBL" id="KRX98536.1"/>
    </source>
</evidence>
<dbReference type="Proteomes" id="UP000054815">
    <property type="component" value="Unassembled WGS sequence"/>
</dbReference>
<accession>A0A0V0YE11</accession>
<evidence type="ECO:0000313" key="2">
    <source>
        <dbReference type="Proteomes" id="UP000054815"/>
    </source>
</evidence>
<dbReference type="EMBL" id="JYDU01000020">
    <property type="protein sequence ID" value="KRX98536.1"/>
    <property type="molecule type" value="Genomic_DNA"/>
</dbReference>
<organism evidence="1 2">
    <name type="scientific">Trichinella pseudospiralis</name>
    <name type="common">Parasitic roundworm</name>
    <dbReference type="NCBI Taxonomy" id="6337"/>
    <lineage>
        <taxon>Eukaryota</taxon>
        <taxon>Metazoa</taxon>
        <taxon>Ecdysozoa</taxon>
        <taxon>Nematoda</taxon>
        <taxon>Enoplea</taxon>
        <taxon>Dorylaimia</taxon>
        <taxon>Trichinellida</taxon>
        <taxon>Trichinellidae</taxon>
        <taxon>Trichinella</taxon>
    </lineage>
</organism>
<gene>
    <name evidence="1" type="ORF">T4E_8616</name>
</gene>
<name>A0A0V0YE11_TRIPS</name>
<comment type="caution">
    <text evidence="1">The sequence shown here is derived from an EMBL/GenBank/DDBJ whole genome shotgun (WGS) entry which is preliminary data.</text>
</comment>
<dbReference type="AlphaFoldDB" id="A0A0V0YE11"/>